<dbReference type="EMBL" id="CAADFO010000069">
    <property type="protein sequence ID" value="VFK30715.1"/>
    <property type="molecule type" value="Genomic_DNA"/>
</dbReference>
<name>A0A451BEB5_9GAMM</name>
<dbReference type="AlphaFoldDB" id="A0A451BEB5"/>
<dbReference type="EMBL" id="CAADGH010000065">
    <property type="protein sequence ID" value="VFK76624.1"/>
    <property type="molecule type" value="Genomic_DNA"/>
</dbReference>
<evidence type="ECO:0000313" key="3">
    <source>
        <dbReference type="EMBL" id="VFK76624.1"/>
    </source>
</evidence>
<accession>A0A451BEB5</accession>
<organism evidence="3">
    <name type="scientific">Candidatus Kentrum sp. MB</name>
    <dbReference type="NCBI Taxonomy" id="2138164"/>
    <lineage>
        <taxon>Bacteria</taxon>
        <taxon>Pseudomonadati</taxon>
        <taxon>Pseudomonadota</taxon>
        <taxon>Gammaproteobacteria</taxon>
        <taxon>Candidatus Kentrum</taxon>
    </lineage>
</organism>
<evidence type="ECO:0008006" key="4">
    <source>
        <dbReference type="Google" id="ProtNLM"/>
    </source>
</evidence>
<evidence type="ECO:0000313" key="2">
    <source>
        <dbReference type="EMBL" id="VFK34264.1"/>
    </source>
</evidence>
<sequence>MIDFRQLQFRYGDGASDIWERICISLVQREHLEAKAIRASPGDGGIDCILEREGDVTIWQCKYFIKNIGESQKNQIRESIQSLKKSGCVPNKWVLCLPIDLSLKERAWWDNFRLNHGFLLWLWEGSQIRTELLKTENSATRDEYFHENNKSSLEIEIVNFKENLDDYQVHIRIYNALAIGKTAIFTRLFVEVESISDHDFQMSKVFYGAPIGKIEIEKDKVFHFRPIVAKWEIYKEDRKFPPNEVEDFEFKFSIENGKVYTLRFGATWYIPGDKTIRKSFSKNWYTVGSPEDIGYSDTYSPPHSFIDPPRIFEHEYNDKTIA</sequence>
<protein>
    <recommendedName>
        <fullName evidence="4">Restriction endonuclease</fullName>
    </recommendedName>
</protein>
<evidence type="ECO:0000313" key="1">
    <source>
        <dbReference type="EMBL" id="VFK30715.1"/>
    </source>
</evidence>
<proteinExistence type="predicted"/>
<dbReference type="EMBL" id="CAADFQ010000066">
    <property type="protein sequence ID" value="VFK34264.1"/>
    <property type="molecule type" value="Genomic_DNA"/>
</dbReference>
<reference evidence="3" key="1">
    <citation type="submission" date="2019-02" db="EMBL/GenBank/DDBJ databases">
        <authorList>
            <person name="Gruber-Vodicka R. H."/>
            <person name="Seah K. B. B."/>
        </authorList>
    </citation>
    <scope>NUCLEOTIDE SEQUENCE</scope>
    <source>
        <strain evidence="1">BECK_BZ197</strain>
        <strain evidence="3">BECK_BZ198</strain>
        <strain evidence="2">BECK_BZ199</strain>
    </source>
</reference>
<gene>
    <name evidence="1" type="ORF">BECKMB1821G_GA0114241_106926</name>
    <name evidence="3" type="ORF">BECKMB1821H_GA0114242_106527</name>
    <name evidence="2" type="ORF">BECKMB1821I_GA0114274_106625</name>
</gene>